<keyword evidence="3" id="KW-1185">Reference proteome</keyword>
<dbReference type="SUPFAM" id="SSF56672">
    <property type="entry name" value="DNA/RNA polymerases"/>
    <property type="match status" value="1"/>
</dbReference>
<dbReference type="InterPro" id="IPR036875">
    <property type="entry name" value="Znf_CCHC_sf"/>
</dbReference>
<gene>
    <name evidence="2" type="ORF">PHAECO_LOCUS2141</name>
</gene>
<dbReference type="SMART" id="SM00343">
    <property type="entry name" value="ZnF_C2HC"/>
    <property type="match status" value="1"/>
</dbReference>
<dbReference type="GO" id="GO:0071897">
    <property type="term" value="P:DNA biosynthetic process"/>
    <property type="evidence" value="ECO:0007669"/>
    <property type="project" value="UniProtKB-ARBA"/>
</dbReference>
<reference evidence="2" key="2">
    <citation type="submission" date="2022-10" db="EMBL/GenBank/DDBJ databases">
        <authorList>
            <consortium name="ENA_rothamsted_submissions"/>
            <consortium name="culmorum"/>
            <person name="King R."/>
        </authorList>
    </citation>
    <scope>NUCLEOTIDE SEQUENCE</scope>
</reference>
<evidence type="ECO:0000259" key="1">
    <source>
        <dbReference type="SMART" id="SM00343"/>
    </source>
</evidence>
<organism evidence="2 3">
    <name type="scientific">Phaedon cochleariae</name>
    <name type="common">Mustard beetle</name>
    <dbReference type="NCBI Taxonomy" id="80249"/>
    <lineage>
        <taxon>Eukaryota</taxon>
        <taxon>Metazoa</taxon>
        <taxon>Ecdysozoa</taxon>
        <taxon>Arthropoda</taxon>
        <taxon>Hexapoda</taxon>
        <taxon>Insecta</taxon>
        <taxon>Pterygota</taxon>
        <taxon>Neoptera</taxon>
        <taxon>Endopterygota</taxon>
        <taxon>Coleoptera</taxon>
        <taxon>Polyphaga</taxon>
        <taxon>Cucujiformia</taxon>
        <taxon>Chrysomeloidea</taxon>
        <taxon>Chrysomelidae</taxon>
        <taxon>Chrysomelinae</taxon>
        <taxon>Chrysomelini</taxon>
        <taxon>Phaedon</taxon>
    </lineage>
</organism>
<evidence type="ECO:0000313" key="3">
    <source>
        <dbReference type="Proteomes" id="UP001153737"/>
    </source>
</evidence>
<dbReference type="GO" id="GO:0003676">
    <property type="term" value="F:nucleic acid binding"/>
    <property type="evidence" value="ECO:0007669"/>
    <property type="project" value="InterPro"/>
</dbReference>
<sequence>MRTTPGGVGVGWQVSRNFYPVKRVEVFRNGNLIERGTGGGIDSTPFVKRSYPVPFSYKEEVRKQIDEMVDWGIMEKCTDYVSPLVTVIKEDKSVRICLDARYLNAKMANDHVTPPLPDELLAHFKKTVTYISRPDDNRLNKQKLSADTATQFVLGLLNPIRKRVLSAKLLTLEDAVRVAKNEGTMKNLNKIQEKECRAMEVRNNRQQSSTPGTSKCYRCQKPGHFADDCKERTNYVLEDHTTEVDLYKRVREPHELISVLVTTMEHTIKMEHLLNLVRLMPMDGGKVILIGRIIKNIVDEQD</sequence>
<dbReference type="InterPro" id="IPR043502">
    <property type="entry name" value="DNA/RNA_pol_sf"/>
</dbReference>
<dbReference type="Gene3D" id="4.10.60.10">
    <property type="entry name" value="Zinc finger, CCHC-type"/>
    <property type="match status" value="1"/>
</dbReference>
<dbReference type="Gene3D" id="3.10.10.10">
    <property type="entry name" value="HIV Type 1 Reverse Transcriptase, subunit A, domain 1"/>
    <property type="match status" value="1"/>
</dbReference>
<reference evidence="2" key="1">
    <citation type="submission" date="2022-01" db="EMBL/GenBank/DDBJ databases">
        <authorList>
            <person name="King R."/>
        </authorList>
    </citation>
    <scope>NUCLEOTIDE SEQUENCE</scope>
</reference>
<dbReference type="Proteomes" id="UP001153737">
    <property type="component" value="Chromosome 11"/>
</dbReference>
<dbReference type="InterPro" id="IPR001878">
    <property type="entry name" value="Znf_CCHC"/>
</dbReference>
<dbReference type="GO" id="GO:0008270">
    <property type="term" value="F:zinc ion binding"/>
    <property type="evidence" value="ECO:0007669"/>
    <property type="project" value="InterPro"/>
</dbReference>
<accession>A0A9N9X0L2</accession>
<dbReference type="Pfam" id="PF00098">
    <property type="entry name" value="zf-CCHC"/>
    <property type="match status" value="1"/>
</dbReference>
<feature type="domain" description="CCHC-type" evidence="1">
    <location>
        <begin position="215"/>
        <end position="231"/>
    </location>
</feature>
<proteinExistence type="predicted"/>
<protein>
    <recommendedName>
        <fullName evidence="1">CCHC-type domain-containing protein</fullName>
    </recommendedName>
</protein>
<dbReference type="EMBL" id="OU896717">
    <property type="protein sequence ID" value="CAG9814585.1"/>
    <property type="molecule type" value="Genomic_DNA"/>
</dbReference>
<dbReference type="OrthoDB" id="6779087at2759"/>
<name>A0A9N9X0L2_PHACE</name>
<dbReference type="AlphaFoldDB" id="A0A9N9X0L2"/>
<dbReference type="InterPro" id="IPR050951">
    <property type="entry name" value="Retrovirus_Pol_polyprotein"/>
</dbReference>
<dbReference type="PANTHER" id="PTHR37984:SF5">
    <property type="entry name" value="PROTEIN NYNRIN-LIKE"/>
    <property type="match status" value="1"/>
</dbReference>
<dbReference type="SUPFAM" id="SSF57756">
    <property type="entry name" value="Retrovirus zinc finger-like domains"/>
    <property type="match status" value="1"/>
</dbReference>
<evidence type="ECO:0000313" key="2">
    <source>
        <dbReference type="EMBL" id="CAG9814585.1"/>
    </source>
</evidence>
<dbReference type="PANTHER" id="PTHR37984">
    <property type="entry name" value="PROTEIN CBG26694"/>
    <property type="match status" value="1"/>
</dbReference>